<organism evidence="1 2">
    <name type="scientific">Duganella phyllosphaerae</name>
    <dbReference type="NCBI Taxonomy" id="762836"/>
    <lineage>
        <taxon>Bacteria</taxon>
        <taxon>Pseudomonadati</taxon>
        <taxon>Pseudomonadota</taxon>
        <taxon>Betaproteobacteria</taxon>
        <taxon>Burkholderiales</taxon>
        <taxon>Oxalobacteraceae</taxon>
        <taxon>Telluria group</taxon>
        <taxon>Duganella</taxon>
    </lineage>
</organism>
<evidence type="ECO:0000313" key="1">
    <source>
        <dbReference type="EMBL" id="OEZ95503.1"/>
    </source>
</evidence>
<dbReference type="RefSeq" id="WP_070250884.1">
    <property type="nucleotide sequence ID" value="NZ_LROM01000123.1"/>
</dbReference>
<dbReference type="OrthoDB" id="573467at2"/>
<name>A0A1E7WD28_9BURK</name>
<gene>
    <name evidence="1" type="ORF">DUPY_42770</name>
</gene>
<evidence type="ECO:0008006" key="3">
    <source>
        <dbReference type="Google" id="ProtNLM"/>
    </source>
</evidence>
<dbReference type="InterPro" id="IPR045738">
    <property type="entry name" value="DUF6088"/>
</dbReference>
<comment type="caution">
    <text evidence="1">The sequence shown here is derived from an EMBL/GenBank/DDBJ whole genome shotgun (WGS) entry which is preliminary data.</text>
</comment>
<dbReference type="Pfam" id="PF19570">
    <property type="entry name" value="DUF6088"/>
    <property type="match status" value="1"/>
</dbReference>
<protein>
    <recommendedName>
        <fullName evidence="3">S-adenosylhomocysteine hydrolase</fullName>
    </recommendedName>
</protein>
<sequence>MPKFTVEERLDQSLKRSKANVFLRKDFDKLGGYDQVGRALREATKKGKLVKAGYGVYVKARESSISGKPVPVISLVEVGLQALEKLGVKADVGSSARAYRDGTSTQVPMAAVVSVGKARVSRRLGFGNKTIRYEKT</sequence>
<evidence type="ECO:0000313" key="2">
    <source>
        <dbReference type="Proteomes" id="UP000175989"/>
    </source>
</evidence>
<dbReference type="Proteomes" id="UP000175989">
    <property type="component" value="Unassembled WGS sequence"/>
</dbReference>
<dbReference type="EMBL" id="LROM01000123">
    <property type="protein sequence ID" value="OEZ95503.1"/>
    <property type="molecule type" value="Genomic_DNA"/>
</dbReference>
<keyword evidence="2" id="KW-1185">Reference proteome</keyword>
<dbReference type="PATRIC" id="fig|762836.4.peg.4403"/>
<reference evidence="2" key="1">
    <citation type="journal article" date="2016" name="Front. Microbiol.">
        <title>Molecular Keys to the Janthinobacterium and Duganella spp. Interaction with the Plant Pathogen Fusarium graminearum.</title>
        <authorList>
            <person name="Haack F.S."/>
            <person name="Poehlein A."/>
            <person name="Kroger C."/>
            <person name="Voigt C.A."/>
            <person name="Piepenbring M."/>
            <person name="Bode H.B."/>
            <person name="Daniel R."/>
            <person name="Schafer W."/>
            <person name="Streit W.R."/>
        </authorList>
    </citation>
    <scope>NUCLEOTIDE SEQUENCE [LARGE SCALE GENOMIC DNA]</scope>
    <source>
        <strain evidence="2">T54</strain>
    </source>
</reference>
<proteinExistence type="predicted"/>
<accession>A0A1E7WD28</accession>
<dbReference type="AlphaFoldDB" id="A0A1E7WD28"/>